<evidence type="ECO:0000313" key="1">
    <source>
        <dbReference type="EMBL" id="AAR26305.1"/>
    </source>
</evidence>
<dbReference type="EMBL" id="AY455927">
    <property type="protein sequence ID" value="AAR26305.1"/>
    <property type="molecule type" value="mRNA"/>
</dbReference>
<protein>
    <submittedName>
        <fullName evidence="1">UORF1</fullName>
    </submittedName>
</protein>
<dbReference type="UCSC" id="T23G11.2">
    <property type="organism name" value="c. elegans"/>
</dbReference>
<accession>Q6SLH9</accession>
<gene>
    <name evidence="1" type="primary">gna-2</name>
</gene>
<sequence length="24" mass="2805">MHNCNFTFLIYTDCQSGFVLLNSH</sequence>
<reference evidence="1" key="1">
    <citation type="submission" date="2003-10" db="EMBL/GenBank/DDBJ databases">
        <title>Translation repression by GLD-1 protects its mRNA targets from non-sense mediated mRNA decay.</title>
        <authorList>
            <person name="Lee M.-H."/>
            <person name="Schedl T."/>
        </authorList>
    </citation>
    <scope>NUCLEOTIDE SEQUENCE</scope>
</reference>
<organism evidence="1">
    <name type="scientific">Caenorhabditis elegans</name>
    <dbReference type="NCBI Taxonomy" id="6239"/>
    <lineage>
        <taxon>Eukaryota</taxon>
        <taxon>Metazoa</taxon>
        <taxon>Ecdysozoa</taxon>
        <taxon>Nematoda</taxon>
        <taxon>Chromadorea</taxon>
        <taxon>Rhabditida</taxon>
        <taxon>Rhabditina</taxon>
        <taxon>Rhabditomorpha</taxon>
        <taxon>Rhabditoidea</taxon>
        <taxon>Rhabditidae</taxon>
        <taxon>Peloderinae</taxon>
        <taxon>Caenorhabditis</taxon>
    </lineage>
</organism>
<dbReference type="AlphaFoldDB" id="Q6SLH9"/>
<proteinExistence type="evidence at transcript level"/>
<name>Q6SLH9_CAEEL</name>